<dbReference type="PANTHER" id="PTHR21363:SF0">
    <property type="entry name" value="PREPHENATE DEHYDROGENASE [NADP(+)]"/>
    <property type="match status" value="1"/>
</dbReference>
<protein>
    <submittedName>
        <fullName evidence="3">Chorismate mutase</fullName>
    </submittedName>
</protein>
<dbReference type="InterPro" id="IPR008927">
    <property type="entry name" value="6-PGluconate_DH-like_C_sf"/>
</dbReference>
<sequence length="265" mass="30802">MRILIMGAGKMGSFFIDLLSFDHEVGVYEKDPKRLRFTYNCQRFQTLDEIRDFKPELVINAVTVKYTIPAFEEILPCLPKDCIISDISSVKTGLKSWYDKSGFRYVSTHPMFGPTFANLNQLNEENAIIITEGDYMGRIFFKDLYSKLGLNIYEYTFEEHDKTVAYSLSIPFVSTFVFAAVMKHQDAPGTTFKRHMQIAKGVLNEDDYLLQEILFNPYTHDQVAQIRTELKELLDIIDNKDAARMKAYLTKIRNNVRQDIEIKRQ</sequence>
<proteinExistence type="predicted"/>
<feature type="domain" description="Prephenate/arogenate dehydrogenase" evidence="2">
    <location>
        <begin position="1"/>
        <end position="265"/>
    </location>
</feature>
<organism evidence="3 4">
    <name type="scientific">Prevotella lacticifex</name>
    <dbReference type="NCBI Taxonomy" id="2854755"/>
    <lineage>
        <taxon>Bacteria</taxon>
        <taxon>Pseudomonadati</taxon>
        <taxon>Bacteroidota</taxon>
        <taxon>Bacteroidia</taxon>
        <taxon>Bacteroidales</taxon>
        <taxon>Prevotellaceae</taxon>
        <taxon>Prevotella</taxon>
    </lineage>
</organism>
<evidence type="ECO:0000259" key="2">
    <source>
        <dbReference type="PROSITE" id="PS51176"/>
    </source>
</evidence>
<dbReference type="InterPro" id="IPR050812">
    <property type="entry name" value="Preph/Arog_dehydrog"/>
</dbReference>
<dbReference type="InterPro" id="IPR046826">
    <property type="entry name" value="PDH_N"/>
</dbReference>
<dbReference type="AlphaFoldDB" id="A0A9R1CWY4"/>
<accession>A0A9R1CWY4</accession>
<dbReference type="SUPFAM" id="SSF48179">
    <property type="entry name" value="6-phosphogluconate dehydrogenase C-terminal domain-like"/>
    <property type="match status" value="1"/>
</dbReference>
<name>A0A9R1CWY4_9BACT</name>
<dbReference type="Gene3D" id="1.10.3660.10">
    <property type="entry name" value="6-phosphogluconate dehydrogenase C-terminal like domain"/>
    <property type="match status" value="1"/>
</dbReference>
<dbReference type="GO" id="GO:0070403">
    <property type="term" value="F:NAD+ binding"/>
    <property type="evidence" value="ECO:0007669"/>
    <property type="project" value="InterPro"/>
</dbReference>
<dbReference type="Gene3D" id="3.40.50.720">
    <property type="entry name" value="NAD(P)-binding Rossmann-like Domain"/>
    <property type="match status" value="1"/>
</dbReference>
<dbReference type="SUPFAM" id="SSF51735">
    <property type="entry name" value="NAD(P)-binding Rossmann-fold domains"/>
    <property type="match status" value="1"/>
</dbReference>
<dbReference type="InterPro" id="IPR003099">
    <property type="entry name" value="Prephen_DH"/>
</dbReference>
<dbReference type="GO" id="GO:0008977">
    <property type="term" value="F:prephenate dehydrogenase (NAD+) activity"/>
    <property type="evidence" value="ECO:0007669"/>
    <property type="project" value="InterPro"/>
</dbReference>
<evidence type="ECO:0000256" key="1">
    <source>
        <dbReference type="ARBA" id="ARBA00023002"/>
    </source>
</evidence>
<dbReference type="GO" id="GO:0006571">
    <property type="term" value="P:tyrosine biosynthetic process"/>
    <property type="evidence" value="ECO:0007669"/>
    <property type="project" value="InterPro"/>
</dbReference>
<evidence type="ECO:0000313" key="4">
    <source>
        <dbReference type="Proteomes" id="UP000825483"/>
    </source>
</evidence>
<gene>
    <name evidence="3" type="ORF">PRLR5076_20330</name>
</gene>
<dbReference type="Pfam" id="PF02153">
    <property type="entry name" value="PDH_N"/>
    <property type="match status" value="1"/>
</dbReference>
<dbReference type="Proteomes" id="UP000825483">
    <property type="component" value="Unassembled WGS sequence"/>
</dbReference>
<reference evidence="3" key="1">
    <citation type="journal article" date="2022" name="Int. J. Syst. Evol. Microbiol.">
        <title>Prevotella lacticifex sp. nov., isolated from the rumen of cows.</title>
        <authorList>
            <person name="Shinkai T."/>
            <person name="Ikeyama N."/>
            <person name="Kumagai M."/>
            <person name="Ohmori H."/>
            <person name="Sakamoto M."/>
            <person name="Ohkuma M."/>
            <person name="Mitsumori M."/>
        </authorList>
    </citation>
    <scope>NUCLEOTIDE SEQUENCE</scope>
    <source>
        <strain evidence="3">R5076</strain>
    </source>
</reference>
<keyword evidence="1" id="KW-0560">Oxidoreductase</keyword>
<comment type="caution">
    <text evidence="3">The sequence shown here is derived from an EMBL/GenBank/DDBJ whole genome shotgun (WGS) entry which is preliminary data.</text>
</comment>
<dbReference type="FunFam" id="3.40.50.720:FF:000232">
    <property type="entry name" value="Prephenate dehydrogenase family protein"/>
    <property type="match status" value="1"/>
</dbReference>
<dbReference type="InterPro" id="IPR036291">
    <property type="entry name" value="NAD(P)-bd_dom_sf"/>
</dbReference>
<dbReference type="GeneID" id="72466780"/>
<dbReference type="GO" id="GO:0004665">
    <property type="term" value="F:prephenate dehydrogenase (NADP+) activity"/>
    <property type="evidence" value="ECO:0007669"/>
    <property type="project" value="InterPro"/>
</dbReference>
<evidence type="ECO:0000313" key="3">
    <source>
        <dbReference type="EMBL" id="GJG59182.1"/>
    </source>
</evidence>
<dbReference type="EMBL" id="BPUB01000002">
    <property type="protein sequence ID" value="GJG59182.1"/>
    <property type="molecule type" value="Genomic_DNA"/>
</dbReference>
<dbReference type="RefSeq" id="WP_223928846.1">
    <property type="nucleotide sequence ID" value="NZ_BPTU01000001.1"/>
</dbReference>
<dbReference type="PROSITE" id="PS51176">
    <property type="entry name" value="PDH_ADH"/>
    <property type="match status" value="1"/>
</dbReference>
<dbReference type="PANTHER" id="PTHR21363">
    <property type="entry name" value="PREPHENATE DEHYDROGENASE"/>
    <property type="match status" value="1"/>
</dbReference>
<keyword evidence="4" id="KW-1185">Reference proteome</keyword>